<evidence type="ECO:0000256" key="1">
    <source>
        <dbReference type="SAM" id="SignalP"/>
    </source>
</evidence>
<feature type="chain" id="PRO_5025652482" evidence="1">
    <location>
        <begin position="21"/>
        <end position="136"/>
    </location>
</feature>
<keyword evidence="3" id="KW-1185">Reference proteome</keyword>
<evidence type="ECO:0000313" key="3">
    <source>
        <dbReference type="Proteomes" id="UP000799750"/>
    </source>
</evidence>
<organism evidence="2 3">
    <name type="scientific">Lophium mytilinum</name>
    <dbReference type="NCBI Taxonomy" id="390894"/>
    <lineage>
        <taxon>Eukaryota</taxon>
        <taxon>Fungi</taxon>
        <taxon>Dikarya</taxon>
        <taxon>Ascomycota</taxon>
        <taxon>Pezizomycotina</taxon>
        <taxon>Dothideomycetes</taxon>
        <taxon>Pleosporomycetidae</taxon>
        <taxon>Mytilinidiales</taxon>
        <taxon>Mytilinidiaceae</taxon>
        <taxon>Lophium</taxon>
    </lineage>
</organism>
<reference evidence="2" key="1">
    <citation type="journal article" date="2020" name="Stud. Mycol.">
        <title>101 Dothideomycetes genomes: a test case for predicting lifestyles and emergence of pathogens.</title>
        <authorList>
            <person name="Haridas S."/>
            <person name="Albert R."/>
            <person name="Binder M."/>
            <person name="Bloem J."/>
            <person name="Labutti K."/>
            <person name="Salamov A."/>
            <person name="Andreopoulos B."/>
            <person name="Baker S."/>
            <person name="Barry K."/>
            <person name="Bills G."/>
            <person name="Bluhm B."/>
            <person name="Cannon C."/>
            <person name="Castanera R."/>
            <person name="Culley D."/>
            <person name="Daum C."/>
            <person name="Ezra D."/>
            <person name="Gonzalez J."/>
            <person name="Henrissat B."/>
            <person name="Kuo A."/>
            <person name="Liang C."/>
            <person name="Lipzen A."/>
            <person name="Lutzoni F."/>
            <person name="Magnuson J."/>
            <person name="Mondo S."/>
            <person name="Nolan M."/>
            <person name="Ohm R."/>
            <person name="Pangilinan J."/>
            <person name="Park H.-J."/>
            <person name="Ramirez L."/>
            <person name="Alfaro M."/>
            <person name="Sun H."/>
            <person name="Tritt A."/>
            <person name="Yoshinaga Y."/>
            <person name="Zwiers L.-H."/>
            <person name="Turgeon B."/>
            <person name="Goodwin S."/>
            <person name="Spatafora J."/>
            <person name="Crous P."/>
            <person name="Grigoriev I."/>
        </authorList>
    </citation>
    <scope>NUCLEOTIDE SEQUENCE</scope>
    <source>
        <strain evidence="2">CBS 269.34</strain>
    </source>
</reference>
<keyword evidence="1" id="KW-0732">Signal</keyword>
<protein>
    <submittedName>
        <fullName evidence="2">Uncharacterized protein</fullName>
    </submittedName>
</protein>
<name>A0A6A6QJU2_9PEZI</name>
<dbReference type="AlphaFoldDB" id="A0A6A6QJU2"/>
<dbReference type="EMBL" id="MU004194">
    <property type="protein sequence ID" value="KAF2492286.1"/>
    <property type="molecule type" value="Genomic_DNA"/>
</dbReference>
<sequence>MVKLSYLGLIAAAILNITTGHLLPISTPTPTLMVTTTTTPSTPLMAPTTPLEARQLVPTRTTFVTITVHDKGCKTTPHPLGPTFTWEAPYTFHKHTKSAGWVFKKPGRRPEMVTFTWPFQPKFTKDTSPENGYIGP</sequence>
<accession>A0A6A6QJU2</accession>
<proteinExistence type="predicted"/>
<dbReference type="Proteomes" id="UP000799750">
    <property type="component" value="Unassembled WGS sequence"/>
</dbReference>
<evidence type="ECO:0000313" key="2">
    <source>
        <dbReference type="EMBL" id="KAF2492286.1"/>
    </source>
</evidence>
<gene>
    <name evidence="2" type="ORF">BU16DRAFT_542190</name>
</gene>
<feature type="signal peptide" evidence="1">
    <location>
        <begin position="1"/>
        <end position="20"/>
    </location>
</feature>